<keyword evidence="2" id="KW-1185">Reference proteome</keyword>
<organism evidence="1 2">
    <name type="scientific">Caldalkalibacillus horti</name>
    <dbReference type="NCBI Taxonomy" id="77523"/>
    <lineage>
        <taxon>Bacteria</taxon>
        <taxon>Bacillati</taxon>
        <taxon>Bacillota</taxon>
        <taxon>Bacilli</taxon>
        <taxon>Bacillales</taxon>
        <taxon>Bacillaceae</taxon>
        <taxon>Caldalkalibacillus</taxon>
    </lineage>
</organism>
<dbReference type="RefSeq" id="WP_307395578.1">
    <property type="nucleotide sequence ID" value="NZ_BAAADK010000030.1"/>
</dbReference>
<accession>A0ABT9W278</accession>
<gene>
    <name evidence="1" type="ORF">J2S11_002867</name>
</gene>
<evidence type="ECO:0000313" key="1">
    <source>
        <dbReference type="EMBL" id="MDQ0166950.1"/>
    </source>
</evidence>
<reference evidence="1 2" key="1">
    <citation type="submission" date="2023-07" db="EMBL/GenBank/DDBJ databases">
        <title>Genomic Encyclopedia of Type Strains, Phase IV (KMG-IV): sequencing the most valuable type-strain genomes for metagenomic binning, comparative biology and taxonomic classification.</title>
        <authorList>
            <person name="Goeker M."/>
        </authorList>
    </citation>
    <scope>NUCLEOTIDE SEQUENCE [LARGE SCALE GENOMIC DNA]</scope>
    <source>
        <strain evidence="1 2">DSM 12751</strain>
    </source>
</reference>
<comment type="caution">
    <text evidence="1">The sequence shown here is derived from an EMBL/GenBank/DDBJ whole genome shotgun (WGS) entry which is preliminary data.</text>
</comment>
<name>A0ABT9W278_9BACI</name>
<sequence>MHIEKGLSVPEGYVTDLKRKGETDELATLFEGLTQIDLYNQDGVATFNVADLLKP</sequence>
<evidence type="ECO:0000313" key="2">
    <source>
        <dbReference type="Proteomes" id="UP001235840"/>
    </source>
</evidence>
<protein>
    <submittedName>
        <fullName evidence="1">Uncharacterized protein</fullName>
    </submittedName>
</protein>
<dbReference type="EMBL" id="JAUSTY010000012">
    <property type="protein sequence ID" value="MDQ0166950.1"/>
    <property type="molecule type" value="Genomic_DNA"/>
</dbReference>
<dbReference type="Proteomes" id="UP001235840">
    <property type="component" value="Unassembled WGS sequence"/>
</dbReference>
<proteinExistence type="predicted"/>